<keyword evidence="2" id="KW-1185">Reference proteome</keyword>
<dbReference type="EMBL" id="JACSQM010000002">
    <property type="protein sequence ID" value="MBD7963669.1"/>
    <property type="molecule type" value="Genomic_DNA"/>
</dbReference>
<proteinExistence type="predicted"/>
<protein>
    <submittedName>
        <fullName evidence="1">Alpha/beta hydrolase</fullName>
    </submittedName>
</protein>
<dbReference type="SUPFAM" id="SSF53474">
    <property type="entry name" value="alpha/beta-Hydrolases"/>
    <property type="match status" value="1"/>
</dbReference>
<evidence type="ECO:0000313" key="1">
    <source>
        <dbReference type="EMBL" id="MBD7963669.1"/>
    </source>
</evidence>
<dbReference type="Gene3D" id="3.40.50.1820">
    <property type="entry name" value="alpha/beta hydrolase"/>
    <property type="match status" value="1"/>
</dbReference>
<name>A0ABR8SJK2_9BACL</name>
<dbReference type="PANTHER" id="PTHR48098">
    <property type="entry name" value="ENTEROCHELIN ESTERASE-RELATED"/>
    <property type="match status" value="1"/>
</dbReference>
<dbReference type="InterPro" id="IPR050583">
    <property type="entry name" value="Mycobacterial_A85_antigen"/>
</dbReference>
<sequence>MLQTFKVTIAQFGEIERQIRVCLPHDYRDSQEHYPVLYMHDGQNLFHDVDASYGVSWGLADYLKKSKAPLIIVGIDCNHEGFERFNEYAPWENSTVGPELLKFEGVYGGKGEAYIEFILHTLKPLIDEKYRTKPDETLMAGSSMGGLISTYAACRYPHIFQRVASLSSAYWFNQTEIERFIEESDLSGLKRFYMDIGTDEDTSKVDAAHYIRSSEEVYEVFKKKNIDMQFEIIDGGVHHETAWRERMPKIIEYLMK</sequence>
<dbReference type="PANTHER" id="PTHR48098:SF6">
    <property type="entry name" value="FERRI-BACILLIBACTIN ESTERASE BESA"/>
    <property type="match status" value="1"/>
</dbReference>
<evidence type="ECO:0000313" key="2">
    <source>
        <dbReference type="Proteomes" id="UP000603641"/>
    </source>
</evidence>
<dbReference type="Proteomes" id="UP000603641">
    <property type="component" value="Unassembled WGS sequence"/>
</dbReference>
<dbReference type="InterPro" id="IPR029058">
    <property type="entry name" value="AB_hydrolase_fold"/>
</dbReference>
<gene>
    <name evidence="1" type="ORF">H9648_06330</name>
</gene>
<reference evidence="1 2" key="1">
    <citation type="submission" date="2020-08" db="EMBL/GenBank/DDBJ databases">
        <title>A Genomic Blueprint of the Chicken Gut Microbiome.</title>
        <authorList>
            <person name="Gilroy R."/>
            <person name="Ravi A."/>
            <person name="Getino M."/>
            <person name="Pursley I."/>
            <person name="Horton D.L."/>
            <person name="Alikhan N.-F."/>
            <person name="Baker D."/>
            <person name="Gharbi K."/>
            <person name="Hall N."/>
            <person name="Watson M."/>
            <person name="Adriaenssens E.M."/>
            <person name="Foster-Nyarko E."/>
            <person name="Jarju S."/>
            <person name="Secka A."/>
            <person name="Antonio M."/>
            <person name="Oren A."/>
            <person name="Chaudhuri R."/>
            <person name="La Ragione R.M."/>
            <person name="Hildebrand F."/>
            <person name="Pallen M.J."/>
        </authorList>
    </citation>
    <scope>NUCLEOTIDE SEQUENCE [LARGE SCALE GENOMIC DNA]</scope>
    <source>
        <strain evidence="1 2">Sa2CUA10</strain>
    </source>
</reference>
<dbReference type="GO" id="GO:0016787">
    <property type="term" value="F:hydrolase activity"/>
    <property type="evidence" value="ECO:0007669"/>
    <property type="project" value="UniProtKB-KW"/>
</dbReference>
<keyword evidence="1" id="KW-0378">Hydrolase</keyword>
<accession>A0ABR8SJK2</accession>
<dbReference type="InterPro" id="IPR000801">
    <property type="entry name" value="Esterase-like"/>
</dbReference>
<comment type="caution">
    <text evidence="1">The sequence shown here is derived from an EMBL/GenBank/DDBJ whole genome shotgun (WGS) entry which is preliminary data.</text>
</comment>
<dbReference type="Pfam" id="PF00756">
    <property type="entry name" value="Esterase"/>
    <property type="match status" value="1"/>
</dbReference>
<organism evidence="1 2">
    <name type="scientific">Fictibacillus norfolkensis</name>
    <dbReference type="NCBI Taxonomy" id="2762233"/>
    <lineage>
        <taxon>Bacteria</taxon>
        <taxon>Bacillati</taxon>
        <taxon>Bacillota</taxon>
        <taxon>Bacilli</taxon>
        <taxon>Bacillales</taxon>
        <taxon>Fictibacillaceae</taxon>
        <taxon>Fictibacillus</taxon>
    </lineage>
</organism>